<dbReference type="Pfam" id="PF25298">
    <property type="entry name" value="Baculo_FP_2nd"/>
    <property type="match status" value="1"/>
</dbReference>
<sequence length="169" mass="19228">MQRAIRKTSIEIKNVPKKNHETKEDLVNMVLCLSKITNTKIQTSDIKDIFRTQGKKDITKNTPIVVELGSTLTKTDLLKNCKSFNIKNKDKLQAKHLGLTSSENTPIYVSEQLTAKGARLHFLARDLIKSKSFKFCWTSYGRVYVRRDEGSPVITIKNEAQVHHLMQGA</sequence>
<dbReference type="Proteomes" id="UP000823941">
    <property type="component" value="Chromosome 22"/>
</dbReference>
<name>A0ABQ7Q2G8_PLUXY</name>
<dbReference type="EMBL" id="JAHIBW010000022">
    <property type="protein sequence ID" value="KAG7299334.1"/>
    <property type="molecule type" value="Genomic_DNA"/>
</dbReference>
<feature type="domain" description="FP protein C-terminal" evidence="1">
    <location>
        <begin position="114"/>
        <end position="165"/>
    </location>
</feature>
<protein>
    <recommendedName>
        <fullName evidence="1">FP protein C-terminal domain-containing protein</fullName>
    </recommendedName>
</protein>
<dbReference type="InterPro" id="IPR057251">
    <property type="entry name" value="FP_C"/>
</dbReference>
<reference evidence="2 3" key="1">
    <citation type="submission" date="2021-06" db="EMBL/GenBank/DDBJ databases">
        <title>A haploid diamondback moth (Plutella xylostella L.) genome assembly resolves 31 chromosomes and identifies a diamide resistance mutation.</title>
        <authorList>
            <person name="Ward C.M."/>
            <person name="Perry K.D."/>
            <person name="Baker G."/>
            <person name="Powis K."/>
            <person name="Heckel D.G."/>
            <person name="Baxter S.W."/>
        </authorList>
    </citation>
    <scope>NUCLEOTIDE SEQUENCE [LARGE SCALE GENOMIC DNA]</scope>
    <source>
        <strain evidence="2 3">LV</strain>
        <tissue evidence="2">Single pupa</tissue>
    </source>
</reference>
<evidence type="ECO:0000313" key="2">
    <source>
        <dbReference type="EMBL" id="KAG7299334.1"/>
    </source>
</evidence>
<comment type="caution">
    <text evidence="2">The sequence shown here is derived from an EMBL/GenBank/DDBJ whole genome shotgun (WGS) entry which is preliminary data.</text>
</comment>
<proteinExistence type="predicted"/>
<accession>A0ABQ7Q2G8</accession>
<gene>
    <name evidence="2" type="ORF">JYU34_016260</name>
</gene>
<evidence type="ECO:0000313" key="3">
    <source>
        <dbReference type="Proteomes" id="UP000823941"/>
    </source>
</evidence>
<evidence type="ECO:0000259" key="1">
    <source>
        <dbReference type="Pfam" id="PF25298"/>
    </source>
</evidence>
<keyword evidence="3" id="KW-1185">Reference proteome</keyword>
<organism evidence="2 3">
    <name type="scientific">Plutella xylostella</name>
    <name type="common">Diamondback moth</name>
    <name type="synonym">Plutella maculipennis</name>
    <dbReference type="NCBI Taxonomy" id="51655"/>
    <lineage>
        <taxon>Eukaryota</taxon>
        <taxon>Metazoa</taxon>
        <taxon>Ecdysozoa</taxon>
        <taxon>Arthropoda</taxon>
        <taxon>Hexapoda</taxon>
        <taxon>Insecta</taxon>
        <taxon>Pterygota</taxon>
        <taxon>Neoptera</taxon>
        <taxon>Endopterygota</taxon>
        <taxon>Lepidoptera</taxon>
        <taxon>Glossata</taxon>
        <taxon>Ditrysia</taxon>
        <taxon>Yponomeutoidea</taxon>
        <taxon>Plutellidae</taxon>
        <taxon>Plutella</taxon>
    </lineage>
</organism>